<feature type="non-terminal residue" evidence="1">
    <location>
        <position position="210"/>
    </location>
</feature>
<proteinExistence type="predicted"/>
<reference evidence="1 2" key="1">
    <citation type="submission" date="2014-04" db="EMBL/GenBank/DDBJ databases">
        <authorList>
            <consortium name="DOE Joint Genome Institute"/>
            <person name="Kuo A."/>
            <person name="Kohler A."/>
            <person name="Costa M.D."/>
            <person name="Nagy L.G."/>
            <person name="Floudas D."/>
            <person name="Copeland A."/>
            <person name="Barry K.W."/>
            <person name="Cichocki N."/>
            <person name="Veneault-Fourrey C."/>
            <person name="LaButti K."/>
            <person name="Lindquist E.A."/>
            <person name="Lipzen A."/>
            <person name="Lundell T."/>
            <person name="Morin E."/>
            <person name="Murat C."/>
            <person name="Sun H."/>
            <person name="Tunlid A."/>
            <person name="Henrissat B."/>
            <person name="Grigoriev I.V."/>
            <person name="Hibbett D.S."/>
            <person name="Martin F."/>
            <person name="Nordberg H.P."/>
            <person name="Cantor M.N."/>
            <person name="Hua S.X."/>
        </authorList>
    </citation>
    <scope>NUCLEOTIDE SEQUENCE [LARGE SCALE GENOMIC DNA]</scope>
    <source>
        <strain evidence="1 2">441</strain>
    </source>
</reference>
<protein>
    <submittedName>
        <fullName evidence="1">Uncharacterized protein</fullName>
    </submittedName>
</protein>
<gene>
    <name evidence="1" type="ORF">PISMIDRAFT_115432</name>
</gene>
<organism evidence="1 2">
    <name type="scientific">Pisolithus microcarpus 441</name>
    <dbReference type="NCBI Taxonomy" id="765257"/>
    <lineage>
        <taxon>Eukaryota</taxon>
        <taxon>Fungi</taxon>
        <taxon>Dikarya</taxon>
        <taxon>Basidiomycota</taxon>
        <taxon>Agaricomycotina</taxon>
        <taxon>Agaricomycetes</taxon>
        <taxon>Agaricomycetidae</taxon>
        <taxon>Boletales</taxon>
        <taxon>Sclerodermatineae</taxon>
        <taxon>Pisolithaceae</taxon>
        <taxon>Pisolithus</taxon>
    </lineage>
</organism>
<sequence>LQDVWISPSAGEMPQWLEDSAVHNGICVLLKCNQCCEEQWCLGVEADNMCQLFGIELCAVELVLQQSENSPFFLLLQHHHEAMQNLMGHWPTPLASTVHYANQASEALSLAKSLSGVSLMRELHWLEPVICSWPSDDLTDNEEDSSAFNKIRSPEEGVQELNEVLLGDVLEGDDTNDKEGEIEDQRVILPVVTLLWQLPHVRPTHNIHML</sequence>
<dbReference type="AlphaFoldDB" id="A0A0C9YYK8"/>
<name>A0A0C9YYK8_9AGAM</name>
<evidence type="ECO:0000313" key="2">
    <source>
        <dbReference type="Proteomes" id="UP000054018"/>
    </source>
</evidence>
<reference evidence="2" key="2">
    <citation type="submission" date="2015-01" db="EMBL/GenBank/DDBJ databases">
        <title>Evolutionary Origins and Diversification of the Mycorrhizal Mutualists.</title>
        <authorList>
            <consortium name="DOE Joint Genome Institute"/>
            <consortium name="Mycorrhizal Genomics Consortium"/>
            <person name="Kohler A."/>
            <person name="Kuo A."/>
            <person name="Nagy L.G."/>
            <person name="Floudas D."/>
            <person name="Copeland A."/>
            <person name="Barry K.W."/>
            <person name="Cichocki N."/>
            <person name="Veneault-Fourrey C."/>
            <person name="LaButti K."/>
            <person name="Lindquist E.A."/>
            <person name="Lipzen A."/>
            <person name="Lundell T."/>
            <person name="Morin E."/>
            <person name="Murat C."/>
            <person name="Riley R."/>
            <person name="Ohm R."/>
            <person name="Sun H."/>
            <person name="Tunlid A."/>
            <person name="Henrissat B."/>
            <person name="Grigoriev I.V."/>
            <person name="Hibbett D.S."/>
            <person name="Martin F."/>
        </authorList>
    </citation>
    <scope>NUCLEOTIDE SEQUENCE [LARGE SCALE GENOMIC DNA]</scope>
    <source>
        <strain evidence="2">441</strain>
    </source>
</reference>
<dbReference type="HOGENOM" id="CLU_041329_2_0_1"/>
<keyword evidence="2" id="KW-1185">Reference proteome</keyword>
<dbReference type="Proteomes" id="UP000054018">
    <property type="component" value="Unassembled WGS sequence"/>
</dbReference>
<dbReference type="EMBL" id="KN833898">
    <property type="protein sequence ID" value="KIK15257.1"/>
    <property type="molecule type" value="Genomic_DNA"/>
</dbReference>
<evidence type="ECO:0000313" key="1">
    <source>
        <dbReference type="EMBL" id="KIK15257.1"/>
    </source>
</evidence>
<accession>A0A0C9YYK8</accession>
<dbReference type="STRING" id="765257.A0A0C9YYK8"/>